<dbReference type="InterPro" id="IPR009377">
    <property type="entry name" value="EutA"/>
</dbReference>
<dbReference type="Proteomes" id="UP000193570">
    <property type="component" value="Unassembled WGS sequence"/>
</dbReference>
<dbReference type="AlphaFoldDB" id="A0A1X6ZX62"/>
<dbReference type="RefSeq" id="WP_200813325.1">
    <property type="nucleotide sequence ID" value="NZ_FWFK01000006.1"/>
</dbReference>
<evidence type="ECO:0000313" key="1">
    <source>
        <dbReference type="EMBL" id="SLN63929.1"/>
    </source>
</evidence>
<gene>
    <name evidence="1" type="ORF">ROJ8625_03236</name>
</gene>
<dbReference type="InterPro" id="IPR043129">
    <property type="entry name" value="ATPase_NBD"/>
</dbReference>
<name>A0A1X6ZX62_9RHOB</name>
<reference evidence="1 2" key="1">
    <citation type="submission" date="2017-03" db="EMBL/GenBank/DDBJ databases">
        <authorList>
            <person name="Afonso C.L."/>
            <person name="Miller P.J."/>
            <person name="Scott M.A."/>
            <person name="Spackman E."/>
            <person name="Goraichik I."/>
            <person name="Dimitrov K.M."/>
            <person name="Suarez D.L."/>
            <person name="Swayne D.E."/>
        </authorList>
    </citation>
    <scope>NUCLEOTIDE SEQUENCE [LARGE SCALE GENOMIC DNA]</scope>
    <source>
        <strain evidence="1 2">CECT 8625</strain>
    </source>
</reference>
<keyword evidence="2" id="KW-1185">Reference proteome</keyword>
<dbReference type="Pfam" id="PF06277">
    <property type="entry name" value="EutA"/>
    <property type="match status" value="1"/>
</dbReference>
<proteinExistence type="predicted"/>
<keyword evidence="1" id="KW-0456">Lyase</keyword>
<dbReference type="GO" id="GO:0016829">
    <property type="term" value="F:lyase activity"/>
    <property type="evidence" value="ECO:0007669"/>
    <property type="project" value="UniProtKB-KW"/>
</dbReference>
<evidence type="ECO:0000313" key="2">
    <source>
        <dbReference type="Proteomes" id="UP000193570"/>
    </source>
</evidence>
<dbReference type="EMBL" id="FWFK01000006">
    <property type="protein sequence ID" value="SLN63929.1"/>
    <property type="molecule type" value="Genomic_DNA"/>
</dbReference>
<sequence>MNRAADIGDPEAGGRVFFSQAGRSLIEEDQLELTSVGVDIGSSTSHLLVSTLLLDRLDTRYVVVERNVRFESEILLTPYAEGNTIDAEALGAFIEAQYARAGITPEEIDTGALILTGVAARRANARAIGELFAAQAGTFVALSAGDGLETMMAAHGSGAVALSNRGGPVLNIDVGGGTTKIALCAGGDVVARTALDAGARLVAFDDAGRIARLEPFGRRHIADAGLDAGLGDPLAPEARRRVAEAMTGCIIDAAQGEDVDGFMRLPPLDAAESPRVVLSGGASEYLEGAAGPADDLGPELIAALAARLEAIAAEVVPARQRIRATVVGASQYSVQVSGSTIFLDPADALPLRNLPVVAPKLDLGPEIDPDAVAQAVTDALGRMEMGDGETPVAVALPWQGSALYGRLKALGAGLVRGLAPLIAAGHPLVLVIDGDVGGLLGMQIRTEEDVPGAIVSVDGIALSEFDFIDIGAVIRATGAAPVVVKSLLFPEA</sequence>
<dbReference type="PIRSF" id="PIRSF012293">
    <property type="entry name" value="EutA"/>
    <property type="match status" value="1"/>
</dbReference>
<accession>A0A1X6ZX62</accession>
<organism evidence="1 2">
    <name type="scientific">Roseivivax jejudonensis</name>
    <dbReference type="NCBI Taxonomy" id="1529041"/>
    <lineage>
        <taxon>Bacteria</taxon>
        <taxon>Pseudomonadati</taxon>
        <taxon>Pseudomonadota</taxon>
        <taxon>Alphaproteobacteria</taxon>
        <taxon>Rhodobacterales</taxon>
        <taxon>Roseobacteraceae</taxon>
        <taxon>Roseivivax</taxon>
    </lineage>
</organism>
<protein>
    <submittedName>
        <fullName evidence="1">Reactivating factor for ethanolamine ammonia lyase</fullName>
    </submittedName>
</protein>
<dbReference type="SUPFAM" id="SSF53067">
    <property type="entry name" value="Actin-like ATPase domain"/>
    <property type="match status" value="1"/>
</dbReference>